<dbReference type="KEGG" id="emc:129340904"/>
<dbReference type="InterPro" id="IPR045188">
    <property type="entry name" value="Boi1/Boi2-like"/>
</dbReference>
<evidence type="ECO:0000256" key="10">
    <source>
        <dbReference type="SAM" id="MobiDB-lite"/>
    </source>
</evidence>
<keyword evidence="6 9" id="KW-0968">Cytoplasmic vesicle</keyword>
<feature type="region of interest" description="Disordered" evidence="10">
    <location>
        <begin position="212"/>
        <end position="242"/>
    </location>
</feature>
<dbReference type="RefSeq" id="XP_054851779.1">
    <property type="nucleotide sequence ID" value="XM_054995804.1"/>
</dbReference>
<comment type="function">
    <text evidence="7 9">Plays a role in endocytic trafficking. Required for receptor recycling from endosomes, both to the trans-Golgi network and the plasma membrane.</text>
</comment>
<evidence type="ECO:0000256" key="4">
    <source>
        <dbReference type="ARBA" id="ARBA00022753"/>
    </source>
</evidence>
<dbReference type="GO" id="GO:0005769">
    <property type="term" value="C:early endosome"/>
    <property type="evidence" value="ECO:0007669"/>
    <property type="project" value="UniProtKB-SubCell"/>
</dbReference>
<dbReference type="FunFam" id="2.30.29.30:FF:000250">
    <property type="entry name" value="Sesquipedalian-1 isoform A"/>
    <property type="match status" value="1"/>
</dbReference>
<protein>
    <recommendedName>
        <fullName evidence="9">Sesquipedalian</fullName>
        <shortName evidence="9">Ses</shortName>
    </recommendedName>
    <alternativeName>
        <fullName evidence="9">PH domain-containing endocytic trafficking adaptor</fullName>
    </alternativeName>
</protein>
<keyword evidence="4 9" id="KW-0967">Endosome</keyword>
<dbReference type="InterPro" id="IPR011993">
    <property type="entry name" value="PH-like_dom_sf"/>
</dbReference>
<accession>A0AA97LDX2</accession>
<comment type="subcellular location">
    <subcellularLocation>
        <location evidence="9">Early endosome</location>
    </subcellularLocation>
    <subcellularLocation>
        <location evidence="1 9">Recycling endosome</location>
    </subcellularLocation>
    <subcellularLocation>
        <location evidence="2 9">Golgi apparatus</location>
        <location evidence="2 9">trans-Golgi network</location>
    </subcellularLocation>
    <subcellularLocation>
        <location evidence="9">Cytoplasmic vesicle</location>
        <location evidence="9">Clathrin-coated vesicle</location>
    </subcellularLocation>
</comment>
<dbReference type="Gene3D" id="2.30.29.30">
    <property type="entry name" value="Pleckstrin-homology domain (PH domain)/Phosphotyrosine-binding domain (PTB)"/>
    <property type="match status" value="1"/>
</dbReference>
<dbReference type="GO" id="GO:0005829">
    <property type="term" value="C:cytosol"/>
    <property type="evidence" value="ECO:0007669"/>
    <property type="project" value="GOC"/>
</dbReference>
<keyword evidence="12" id="KW-1185">Reference proteome</keyword>
<evidence type="ECO:0000256" key="5">
    <source>
        <dbReference type="ARBA" id="ARBA00023034"/>
    </source>
</evidence>
<dbReference type="SMART" id="SM00233">
    <property type="entry name" value="PH"/>
    <property type="match status" value="1"/>
</dbReference>
<evidence type="ECO:0000256" key="1">
    <source>
        <dbReference type="ARBA" id="ARBA00004172"/>
    </source>
</evidence>
<evidence type="ECO:0000259" key="11">
    <source>
        <dbReference type="PROSITE" id="PS50003"/>
    </source>
</evidence>
<dbReference type="PANTHER" id="PTHR22902:SF17">
    <property type="entry name" value="SESQUIPEDALIAN-1"/>
    <property type="match status" value="1"/>
</dbReference>
<name>A0AA97LDX2_EUBMA</name>
<evidence type="ECO:0000256" key="7">
    <source>
        <dbReference type="ARBA" id="ARBA00055391"/>
    </source>
</evidence>
<dbReference type="GO" id="GO:0001881">
    <property type="term" value="P:receptor recycling"/>
    <property type="evidence" value="ECO:0007669"/>
    <property type="project" value="UniProtKB-UniRule"/>
</dbReference>
<keyword evidence="3 9" id="KW-0597">Phosphoprotein</keyword>
<dbReference type="CDD" id="cd13288">
    <property type="entry name" value="PH_Ses"/>
    <property type="match status" value="1"/>
</dbReference>
<evidence type="ECO:0000313" key="12">
    <source>
        <dbReference type="Proteomes" id="UP001190640"/>
    </source>
</evidence>
<evidence type="ECO:0000256" key="2">
    <source>
        <dbReference type="ARBA" id="ARBA00004601"/>
    </source>
</evidence>
<evidence type="ECO:0000256" key="6">
    <source>
        <dbReference type="ARBA" id="ARBA00023329"/>
    </source>
</evidence>
<dbReference type="PANTHER" id="PTHR22902">
    <property type="entry name" value="SESQUIPEDALIAN"/>
    <property type="match status" value="1"/>
</dbReference>
<organism evidence="12 13">
    <name type="scientific">Eublepharis macularius</name>
    <name type="common">Leopard gecko</name>
    <name type="synonym">Cyrtodactylus macularius</name>
    <dbReference type="NCBI Taxonomy" id="481883"/>
    <lineage>
        <taxon>Eukaryota</taxon>
        <taxon>Metazoa</taxon>
        <taxon>Chordata</taxon>
        <taxon>Craniata</taxon>
        <taxon>Vertebrata</taxon>
        <taxon>Euteleostomi</taxon>
        <taxon>Lepidosauria</taxon>
        <taxon>Squamata</taxon>
        <taxon>Bifurcata</taxon>
        <taxon>Gekkota</taxon>
        <taxon>Eublepharidae</taxon>
        <taxon>Eublepharinae</taxon>
        <taxon>Eublepharis</taxon>
    </lineage>
</organism>
<dbReference type="GO" id="GO:0030136">
    <property type="term" value="C:clathrin-coated vesicle"/>
    <property type="evidence" value="ECO:0007669"/>
    <property type="project" value="UniProtKB-SubCell"/>
</dbReference>
<dbReference type="GO" id="GO:0055037">
    <property type="term" value="C:recycling endosome"/>
    <property type="evidence" value="ECO:0007669"/>
    <property type="project" value="UniProtKB-SubCell"/>
</dbReference>
<feature type="domain" description="PH" evidence="11">
    <location>
        <begin position="17"/>
        <end position="113"/>
    </location>
</feature>
<dbReference type="GeneID" id="129340904"/>
<dbReference type="SUPFAM" id="SSF50729">
    <property type="entry name" value="PH domain-like"/>
    <property type="match status" value="1"/>
</dbReference>
<dbReference type="PROSITE" id="PS50003">
    <property type="entry name" value="PH_DOMAIN"/>
    <property type="match status" value="1"/>
</dbReference>
<sequence length="281" mass="31282">MKLNERSLAFYATCDSPTDKAGFLYKKGERNTAYHRRWFVLKGNMLFYFEERESREPVGVIILEGSTVELCDSTEEFAFAIRFGSAKSRTYILAAENQAAMESWVKSLSRASFGYMRLVVKELEKQLEEMQRNLSGSHRLQRRLPLCRKNKSAPNLEPTASGRDFPQEAPTLPICVPPKENGCALWYNSEGPCSLPSGYPPVDPGIMRISGDDSYEGGLKPPPLPPRRRALSGNSGAAGGSGTDGLAYPSSSCFSQLHNWYGREVLELRRAWLEGQRAGGL</sequence>
<dbReference type="Pfam" id="PF00169">
    <property type="entry name" value="PH"/>
    <property type="match status" value="1"/>
</dbReference>
<proteinExistence type="inferred from homology"/>
<gene>
    <name evidence="13" type="primary">PHETA1</name>
</gene>
<evidence type="ECO:0000256" key="8">
    <source>
        <dbReference type="ARBA" id="ARBA00060846"/>
    </source>
</evidence>
<dbReference type="InterPro" id="IPR001849">
    <property type="entry name" value="PH_domain"/>
</dbReference>
<evidence type="ECO:0000256" key="9">
    <source>
        <dbReference type="RuleBase" id="RU369082"/>
    </source>
</evidence>
<dbReference type="GO" id="GO:0005802">
    <property type="term" value="C:trans-Golgi network"/>
    <property type="evidence" value="ECO:0007669"/>
    <property type="project" value="UniProtKB-UniRule"/>
</dbReference>
<dbReference type="GO" id="GO:0007032">
    <property type="term" value="P:endosome organization"/>
    <property type="evidence" value="ECO:0007669"/>
    <property type="project" value="UniProtKB-UniRule"/>
</dbReference>
<comment type="similarity">
    <text evidence="8 9">Belongs to the sesquipedalian family.</text>
</comment>
<dbReference type="AlphaFoldDB" id="A0AA97LDX2"/>
<evidence type="ECO:0000313" key="13">
    <source>
        <dbReference type="RefSeq" id="XP_054851779.1"/>
    </source>
</evidence>
<keyword evidence="5 9" id="KW-0333">Golgi apparatus</keyword>
<dbReference type="Proteomes" id="UP001190640">
    <property type="component" value="Chromosome 13"/>
</dbReference>
<dbReference type="CTD" id="144717"/>
<reference evidence="13" key="1">
    <citation type="submission" date="2025-08" db="UniProtKB">
        <authorList>
            <consortium name="RefSeq"/>
        </authorList>
    </citation>
    <scope>IDENTIFICATION</scope>
    <source>
        <tissue evidence="13">Blood</tissue>
    </source>
</reference>
<evidence type="ECO:0000256" key="3">
    <source>
        <dbReference type="ARBA" id="ARBA00022553"/>
    </source>
</evidence>
<dbReference type="GO" id="GO:0042147">
    <property type="term" value="P:retrograde transport, endosome to Golgi"/>
    <property type="evidence" value="ECO:0007669"/>
    <property type="project" value="UniProtKB-UniRule"/>
</dbReference>